<dbReference type="PANTHER" id="PTHR42723:SF1">
    <property type="entry name" value="CHLOROPHYLL SYNTHASE, CHLOROPLASTIC"/>
    <property type="match status" value="1"/>
</dbReference>
<evidence type="ECO:0000256" key="4">
    <source>
        <dbReference type="ARBA" id="ARBA00022989"/>
    </source>
</evidence>
<dbReference type="InterPro" id="IPR050475">
    <property type="entry name" value="Prenyltransferase_related"/>
</dbReference>
<gene>
    <name evidence="7" type="ORF">EHW67_10240</name>
</gene>
<comment type="subcellular location">
    <subcellularLocation>
        <location evidence="1">Membrane</location>
        <topology evidence="1">Multi-pass membrane protein</topology>
    </subcellularLocation>
</comment>
<keyword evidence="8" id="KW-1185">Reference proteome</keyword>
<dbReference type="Pfam" id="PF01040">
    <property type="entry name" value="UbiA"/>
    <property type="match status" value="1"/>
</dbReference>
<feature type="transmembrane region" description="Helical" evidence="6">
    <location>
        <begin position="51"/>
        <end position="72"/>
    </location>
</feature>
<dbReference type="OrthoDB" id="2908954at2"/>
<evidence type="ECO:0000256" key="6">
    <source>
        <dbReference type="SAM" id="Phobius"/>
    </source>
</evidence>
<keyword evidence="5 6" id="KW-0472">Membrane</keyword>
<feature type="transmembrane region" description="Helical" evidence="6">
    <location>
        <begin position="118"/>
        <end position="135"/>
    </location>
</feature>
<evidence type="ECO:0000256" key="3">
    <source>
        <dbReference type="ARBA" id="ARBA00022692"/>
    </source>
</evidence>
<dbReference type="PANTHER" id="PTHR42723">
    <property type="entry name" value="CHLOROPHYLL SYNTHASE"/>
    <property type="match status" value="1"/>
</dbReference>
<feature type="transmembrane region" description="Helical" evidence="6">
    <location>
        <begin position="93"/>
        <end position="112"/>
    </location>
</feature>
<dbReference type="Gene3D" id="1.10.357.140">
    <property type="entry name" value="UbiA prenyltransferase"/>
    <property type="match status" value="1"/>
</dbReference>
<feature type="transmembrane region" description="Helical" evidence="6">
    <location>
        <begin position="197"/>
        <end position="216"/>
    </location>
</feature>
<evidence type="ECO:0000256" key="2">
    <source>
        <dbReference type="ARBA" id="ARBA00022475"/>
    </source>
</evidence>
<dbReference type="CDD" id="cd13964">
    <property type="entry name" value="PT_UbiA_1"/>
    <property type="match status" value="1"/>
</dbReference>
<dbReference type="Proteomes" id="UP000267585">
    <property type="component" value="Unassembled WGS sequence"/>
</dbReference>
<dbReference type="NCBIfam" id="NF035940">
    <property type="entry name" value="prenyl_rel_EboC"/>
    <property type="match status" value="1"/>
</dbReference>
<evidence type="ECO:0000313" key="7">
    <source>
        <dbReference type="EMBL" id="RTE53707.1"/>
    </source>
</evidence>
<feature type="transmembrane region" description="Helical" evidence="6">
    <location>
        <begin position="278"/>
        <end position="298"/>
    </location>
</feature>
<evidence type="ECO:0000313" key="8">
    <source>
        <dbReference type="Proteomes" id="UP000267585"/>
    </source>
</evidence>
<accession>A0A430K3H7</accession>
<keyword evidence="3 6" id="KW-0812">Transmembrane</keyword>
<dbReference type="AlphaFoldDB" id="A0A430K3H7"/>
<dbReference type="InterPro" id="IPR000537">
    <property type="entry name" value="UbiA_prenyltransferase"/>
</dbReference>
<sequence>MNPVVKGYLRLARPANLPTAAADIFAGAAISGYFVNVPLDGLWDSSRLSVLLLLVFASIFIYAAGVVLNDVFDHKLDKIERPERPIPSGLIPLRSAAIFGGILLNIGVLLAFMVNQMSGIIAFVLGIFILLYDAVAKHHGIFGPLTMGICRGLNLLMGITLLGSLDNWWYLVLPIVYIAAITLISRGEVHGDNKSHIIFSGSLYASVILGLVLLFLTSDRNLLEALPFLLLFSFFVFKPLIGAYKDNSPNNIKKAVKAGVIAIILLDAAMAVGFSHWWVGLVTLLLLPLSIYLSKLFAVT</sequence>
<dbReference type="GO" id="GO:0016020">
    <property type="term" value="C:membrane"/>
    <property type="evidence" value="ECO:0007669"/>
    <property type="project" value="UniProtKB-SubCell"/>
</dbReference>
<proteinExistence type="predicted"/>
<keyword evidence="2" id="KW-1003">Cell membrane</keyword>
<feature type="transmembrane region" description="Helical" evidence="6">
    <location>
        <begin position="222"/>
        <end position="243"/>
    </location>
</feature>
<evidence type="ECO:0000256" key="1">
    <source>
        <dbReference type="ARBA" id="ARBA00004141"/>
    </source>
</evidence>
<feature type="transmembrane region" description="Helical" evidence="6">
    <location>
        <begin position="168"/>
        <end position="185"/>
    </location>
</feature>
<feature type="transmembrane region" description="Helical" evidence="6">
    <location>
        <begin position="20"/>
        <end position="39"/>
    </location>
</feature>
<comment type="caution">
    <text evidence="7">The sequence shown here is derived from an EMBL/GenBank/DDBJ whole genome shotgun (WGS) entry which is preliminary data.</text>
</comment>
<keyword evidence="7" id="KW-0830">Ubiquinone</keyword>
<organism evidence="7 8">
    <name type="scientific">Arenibacter aquaticus</name>
    <dbReference type="NCBI Taxonomy" id="2489054"/>
    <lineage>
        <taxon>Bacteria</taxon>
        <taxon>Pseudomonadati</taxon>
        <taxon>Bacteroidota</taxon>
        <taxon>Flavobacteriia</taxon>
        <taxon>Flavobacteriales</taxon>
        <taxon>Flavobacteriaceae</taxon>
        <taxon>Arenibacter</taxon>
    </lineage>
</organism>
<feature type="transmembrane region" description="Helical" evidence="6">
    <location>
        <begin position="142"/>
        <end position="162"/>
    </location>
</feature>
<dbReference type="EMBL" id="RQPJ01000005">
    <property type="protein sequence ID" value="RTE53707.1"/>
    <property type="molecule type" value="Genomic_DNA"/>
</dbReference>
<reference evidence="7 8" key="1">
    <citation type="submission" date="2018-11" db="EMBL/GenBank/DDBJ databases">
        <title>Arenibacter aquaticus sp.nov., a marine bacterium isolated from surface seawater in the South China Sea.</title>
        <authorList>
            <person name="Guo J."/>
            <person name="Sun J."/>
        </authorList>
    </citation>
    <scope>NUCLEOTIDE SEQUENCE [LARGE SCALE GENOMIC DNA]</scope>
    <source>
        <strain evidence="7 8">GUO666</strain>
    </source>
</reference>
<dbReference type="InterPro" id="IPR044878">
    <property type="entry name" value="UbiA_sf"/>
</dbReference>
<protein>
    <submittedName>
        <fullName evidence="7">Ubiquinone biosynthesis protein UbiA</fullName>
    </submittedName>
</protein>
<evidence type="ECO:0000256" key="5">
    <source>
        <dbReference type="ARBA" id="ARBA00023136"/>
    </source>
</evidence>
<name>A0A430K3H7_9FLAO</name>
<keyword evidence="4 6" id="KW-1133">Transmembrane helix</keyword>
<dbReference type="GO" id="GO:0016765">
    <property type="term" value="F:transferase activity, transferring alkyl or aryl (other than methyl) groups"/>
    <property type="evidence" value="ECO:0007669"/>
    <property type="project" value="InterPro"/>
</dbReference>